<accession>A0A8T2M7R3</accession>
<evidence type="ECO:0000256" key="3">
    <source>
        <dbReference type="ARBA" id="ARBA00005927"/>
    </source>
</evidence>
<dbReference type="GO" id="GO:0000139">
    <property type="term" value="C:Golgi membrane"/>
    <property type="evidence" value="ECO:0007669"/>
    <property type="project" value="UniProtKB-SubCell"/>
</dbReference>
<dbReference type="Proteomes" id="UP000752171">
    <property type="component" value="Unassembled WGS sequence"/>
</dbReference>
<dbReference type="GO" id="GO:0016192">
    <property type="term" value="P:vesicle-mediated transport"/>
    <property type="evidence" value="ECO:0007669"/>
    <property type="project" value="UniProtKB-KW"/>
</dbReference>
<keyword evidence="5" id="KW-0962">Peroxisome biogenesis</keyword>
<dbReference type="EMBL" id="JAICCE010000005">
    <property type="protein sequence ID" value="KAG9277795.1"/>
    <property type="molecule type" value="Genomic_DNA"/>
</dbReference>
<evidence type="ECO:0000256" key="1">
    <source>
        <dbReference type="ARBA" id="ARBA00004395"/>
    </source>
</evidence>
<organism evidence="16 17">
    <name type="scientific">Astyanax mexicanus</name>
    <name type="common">Blind cave fish</name>
    <name type="synonym">Astyanax fasciatus mexicanus</name>
    <dbReference type="NCBI Taxonomy" id="7994"/>
    <lineage>
        <taxon>Eukaryota</taxon>
        <taxon>Metazoa</taxon>
        <taxon>Chordata</taxon>
        <taxon>Craniata</taxon>
        <taxon>Vertebrata</taxon>
        <taxon>Euteleostomi</taxon>
        <taxon>Actinopterygii</taxon>
        <taxon>Neopterygii</taxon>
        <taxon>Teleostei</taxon>
        <taxon>Ostariophysi</taxon>
        <taxon>Characiformes</taxon>
        <taxon>Characoidei</taxon>
        <taxon>Acestrorhamphidae</taxon>
        <taxon>Acestrorhamphinae</taxon>
        <taxon>Astyanax</taxon>
    </lineage>
</organism>
<keyword evidence="8 12" id="KW-0653">Protein transport</keyword>
<dbReference type="InterPro" id="IPR024340">
    <property type="entry name" value="Sec16_CCD"/>
</dbReference>
<evidence type="ECO:0000256" key="5">
    <source>
        <dbReference type="ARBA" id="ARBA00022593"/>
    </source>
</evidence>
<evidence type="ECO:0000256" key="2">
    <source>
        <dbReference type="ARBA" id="ARBA00004406"/>
    </source>
</evidence>
<comment type="caution">
    <text evidence="16">The sequence shown here is derived from an EMBL/GenBank/DDBJ whole genome shotgun (WGS) entry which is preliminary data.</text>
</comment>
<dbReference type="GO" id="GO:0012507">
    <property type="term" value="C:ER to Golgi transport vesicle membrane"/>
    <property type="evidence" value="ECO:0007669"/>
    <property type="project" value="TreeGrafter"/>
</dbReference>
<feature type="compositionally biased region" description="Basic and acidic residues" evidence="13">
    <location>
        <begin position="873"/>
        <end position="888"/>
    </location>
</feature>
<dbReference type="Pfam" id="PF12932">
    <property type="entry name" value="Sec16"/>
    <property type="match status" value="1"/>
</dbReference>
<evidence type="ECO:0000256" key="11">
    <source>
        <dbReference type="ARBA" id="ARBA00045648"/>
    </source>
</evidence>
<reference evidence="16 17" key="1">
    <citation type="submission" date="2021-07" db="EMBL/GenBank/DDBJ databases">
        <authorList>
            <person name="Imarazene B."/>
            <person name="Zahm M."/>
            <person name="Klopp C."/>
            <person name="Cabau C."/>
            <person name="Beille S."/>
            <person name="Jouanno E."/>
            <person name="Castinel A."/>
            <person name="Lluch J."/>
            <person name="Gil L."/>
            <person name="Kuchtly C."/>
            <person name="Lopez Roques C."/>
            <person name="Donnadieu C."/>
            <person name="Parrinello H."/>
            <person name="Journot L."/>
            <person name="Du K."/>
            <person name="Schartl M."/>
            <person name="Retaux S."/>
            <person name="Guiguen Y."/>
        </authorList>
    </citation>
    <scope>NUCLEOTIDE SEQUENCE [LARGE SCALE GENOMIC DNA]</scope>
    <source>
        <strain evidence="16">Pach_M1</strain>
        <tissue evidence="16">Testis</tissue>
    </source>
</reference>
<evidence type="ECO:0000256" key="9">
    <source>
        <dbReference type="ARBA" id="ARBA00023034"/>
    </source>
</evidence>
<dbReference type="GO" id="GO:0070971">
    <property type="term" value="C:endoplasmic reticulum exit site"/>
    <property type="evidence" value="ECO:0007669"/>
    <property type="project" value="TreeGrafter"/>
</dbReference>
<keyword evidence="4 12" id="KW-0813">Transport</keyword>
<comment type="subcellular location">
    <subcellularLocation>
        <location evidence="2">Endoplasmic reticulum membrane</location>
        <topology evidence="2">Peripheral membrane protein</topology>
    </subcellularLocation>
    <subcellularLocation>
        <location evidence="1">Golgi apparatus membrane</location>
        <topology evidence="1">Peripheral membrane protein</topology>
    </subcellularLocation>
</comment>
<evidence type="ECO:0000256" key="4">
    <source>
        <dbReference type="ARBA" id="ARBA00022448"/>
    </source>
</evidence>
<dbReference type="CDD" id="cd09233">
    <property type="entry name" value="ACE1-Sec16-like"/>
    <property type="match status" value="1"/>
</dbReference>
<feature type="compositionally biased region" description="Polar residues" evidence="13">
    <location>
        <begin position="957"/>
        <end position="976"/>
    </location>
</feature>
<dbReference type="Pfam" id="PF12931">
    <property type="entry name" value="TPR_Sec16"/>
    <property type="match status" value="1"/>
</dbReference>
<dbReference type="PANTHER" id="PTHR13402:SF11">
    <property type="entry name" value="PROTEIN TRANSPORT PROTEIN SEC16B"/>
    <property type="match status" value="1"/>
</dbReference>
<dbReference type="PANTHER" id="PTHR13402">
    <property type="entry name" value="RGPR-RELATED"/>
    <property type="match status" value="1"/>
</dbReference>
<feature type="compositionally biased region" description="Pro residues" evidence="13">
    <location>
        <begin position="921"/>
        <end position="935"/>
    </location>
</feature>
<dbReference type="AlphaFoldDB" id="A0A8T2M7R3"/>
<comment type="subunit">
    <text evidence="12">SEC16A and SEC16B are each present in multiple copies in a heteromeric complex.</text>
</comment>
<dbReference type="GO" id="GO:0007031">
    <property type="term" value="P:peroxisome organization"/>
    <property type="evidence" value="ECO:0007669"/>
    <property type="project" value="UniProtKB-KW"/>
</dbReference>
<comment type="similarity">
    <text evidence="3 12">Belongs to the SEC16 family.</text>
</comment>
<feature type="region of interest" description="Disordered" evidence="13">
    <location>
        <begin position="802"/>
        <end position="976"/>
    </location>
</feature>
<name>A0A8T2M7R3_ASTMX</name>
<comment type="function">
    <text evidence="11">Plays a role in the organization of the endoplasmic reticulum exit sites (ERES), also known as transitional endoplasmic reticulum (tER). Required for secretory cargo traffic from the endoplasmic reticulum to the Golgi apparatus. Involved in peroxisome biogenesis. Regulates the transport of peroxisomal biogenesis factors PEX3 and PEX16 from the ER to peroxisomes.</text>
</comment>
<dbReference type="GO" id="GO:0015031">
    <property type="term" value="P:protein transport"/>
    <property type="evidence" value="ECO:0007669"/>
    <property type="project" value="UniProtKB-KW"/>
</dbReference>
<dbReference type="GO" id="GO:0005789">
    <property type="term" value="C:endoplasmic reticulum membrane"/>
    <property type="evidence" value="ECO:0007669"/>
    <property type="project" value="UniProtKB-SubCell"/>
</dbReference>
<feature type="domain" description="Sec16 Sec23-binding" evidence="14">
    <location>
        <begin position="426"/>
        <end position="666"/>
    </location>
</feature>
<keyword evidence="9 12" id="KW-0333">Golgi apparatus</keyword>
<feature type="compositionally biased region" description="Basic and acidic residues" evidence="13">
    <location>
        <begin position="45"/>
        <end position="54"/>
    </location>
</feature>
<evidence type="ECO:0000259" key="15">
    <source>
        <dbReference type="Pfam" id="PF12932"/>
    </source>
</evidence>
<dbReference type="InterPro" id="IPR024298">
    <property type="entry name" value="Sec16_Sec23-bd"/>
</dbReference>
<dbReference type="OrthoDB" id="8918678at2759"/>
<evidence type="ECO:0000256" key="12">
    <source>
        <dbReference type="RuleBase" id="RU364101"/>
    </source>
</evidence>
<dbReference type="Gene3D" id="1.25.40.1030">
    <property type="match status" value="1"/>
</dbReference>
<evidence type="ECO:0000313" key="16">
    <source>
        <dbReference type="EMBL" id="KAG9277795.1"/>
    </source>
</evidence>
<feature type="region of interest" description="Disordered" evidence="13">
    <location>
        <begin position="737"/>
        <end position="778"/>
    </location>
</feature>
<evidence type="ECO:0000259" key="14">
    <source>
        <dbReference type="Pfam" id="PF12931"/>
    </source>
</evidence>
<evidence type="ECO:0000256" key="13">
    <source>
        <dbReference type="SAM" id="MobiDB-lite"/>
    </source>
</evidence>
<gene>
    <name evidence="16" type="primary">SEC16B</name>
    <name evidence="16" type="ORF">AMEX_G7840</name>
</gene>
<feature type="region of interest" description="Disordered" evidence="13">
    <location>
        <begin position="185"/>
        <end position="209"/>
    </location>
</feature>
<feature type="compositionally biased region" description="Polar residues" evidence="13">
    <location>
        <begin position="742"/>
        <end position="778"/>
    </location>
</feature>
<evidence type="ECO:0000256" key="8">
    <source>
        <dbReference type="ARBA" id="ARBA00022927"/>
    </source>
</evidence>
<dbReference type="GO" id="GO:0070973">
    <property type="term" value="P:protein localization to endoplasmic reticulum exit site"/>
    <property type="evidence" value="ECO:0007669"/>
    <property type="project" value="TreeGrafter"/>
</dbReference>
<keyword evidence="10 12" id="KW-0472">Membrane</keyword>
<feature type="region of interest" description="Disordered" evidence="13">
    <location>
        <begin position="1"/>
        <end position="100"/>
    </location>
</feature>
<keyword evidence="7 12" id="KW-0931">ER-Golgi transport</keyword>
<dbReference type="GO" id="GO:0007030">
    <property type="term" value="P:Golgi organization"/>
    <property type="evidence" value="ECO:0007669"/>
    <property type="project" value="TreeGrafter"/>
</dbReference>
<protein>
    <recommendedName>
        <fullName evidence="12">Protein transport protein sec16</fullName>
    </recommendedName>
</protein>
<sequence>MDSRGHGWYGPGQQYHPSGHTPRHRDRHDPYTPPYPGQGHYPPADPREREREKQWYPPDPRYRQFLTSPLPRPEFIPGYTSTPQPSHGYGPNHARPLSRQAYDYPPQSYWDYRDDYGYYDHSYYRGHYGYPDASGWPGQEGWRSDGHQGRGHEQEWTAATYTDQQGYAPRRDSAQYDGGVRERRESMANGNGAGEACEPGTLASSKASGLSSSSYELSQYMNGAEQPDAAPAFRSEPEAEPKAVAPLKFCIPHVAVSFGPAGQLVRVSPTLPSHGEPAQVELHSLEVILSDTREQQDMRDFPGPLAREDLHKVDVINFALQMADECLKDKTLADAATAALLWQVLVLLCRQNGRIVGSDIAELLVRGRRSIGACEGDSEQTDVGSLIDLSGSPTPETDSLNTADLLTGNPLTEEQASEQNLQNYTRLLLAGRKKEALESAMKSGLWGHALFLASKMDSRAYTTVLTRFTGSLAPSDPLQTLFQLLSGRIPAASTCYSREKWGDWRPHLAVMLSNETGDSAMHCKSIITMGDTLASRGLLHAAHICYLTAHSPFGWYSNKAQRLVLLGSSHSASFAEFCRNSVIRCTEVFEYSQRLSDSTFIIPSFQVYKFLYACRLLDCGLTSQAFHYCEVVAKALLRIKEPHMVLMGEVIKLVDRLKHSEAQLSETGADLDWLELLQRRLHDMQMGCSTGVYPSAAEDSIGAHEESREYADLNPDDLSTTEEMIQASHHNAVEDQFKHSQPAAQPQHSFYPSEQQSYAFSASVEQSYPPAAQTNAPEEQLPQTYAPVPMYTMQHSLAASPGQTLGMPGLLTVPADQDHANNHSDPSYHQNAADLNQGSRSNTGLEFSPDTNMMTTPENGTDLGGQEMDSPPEETKETTSQKPEKEAKSGWFSGWFRSKPKETPQEQSTPEQPKETNLEPTPIPTFPPPMPPVPMASPNMLASQPPAAGINPFSRRAGQQTGASLRQNYGSMPQGP</sequence>
<feature type="domain" description="Sec16 central conserved" evidence="15">
    <location>
        <begin position="254"/>
        <end position="353"/>
    </location>
</feature>
<evidence type="ECO:0000313" key="17">
    <source>
        <dbReference type="Proteomes" id="UP000752171"/>
    </source>
</evidence>
<feature type="compositionally biased region" description="Polar residues" evidence="13">
    <location>
        <begin position="823"/>
        <end position="859"/>
    </location>
</feature>
<keyword evidence="6 12" id="KW-0256">Endoplasmic reticulum</keyword>
<evidence type="ECO:0000256" key="7">
    <source>
        <dbReference type="ARBA" id="ARBA00022892"/>
    </source>
</evidence>
<evidence type="ECO:0000256" key="10">
    <source>
        <dbReference type="ARBA" id="ARBA00023136"/>
    </source>
</evidence>
<proteinExistence type="inferred from homology"/>
<evidence type="ECO:0000256" key="6">
    <source>
        <dbReference type="ARBA" id="ARBA00022824"/>
    </source>
</evidence>